<reference evidence="1 2" key="1">
    <citation type="submission" date="2019-01" db="EMBL/GenBank/DDBJ databases">
        <title>Complete sequence and annotation of the Mycoplasma phocirhinis strain 852T genome.</title>
        <authorList>
            <person name="Frasca S.Jr."/>
            <person name="Kutish G.F."/>
            <person name="Castellanos Gell J."/>
            <person name="Michaels D.L."/>
            <person name="Brown D.R."/>
        </authorList>
    </citation>
    <scope>NUCLEOTIDE SEQUENCE [LARGE SCALE GENOMIC DNA]</scope>
    <source>
        <strain evidence="1 2">852</strain>
    </source>
</reference>
<protein>
    <submittedName>
        <fullName evidence="1">Uncharacterized protein</fullName>
    </submittedName>
</protein>
<dbReference type="KEGG" id="mphi:EG856_03285"/>
<dbReference type="NCBIfam" id="NF045968">
    <property type="entry name" value="mutase_MAG5620"/>
    <property type="match status" value="1"/>
</dbReference>
<evidence type="ECO:0000313" key="2">
    <source>
        <dbReference type="Proteomes" id="UP000289326"/>
    </source>
</evidence>
<name>A0A4P6MP94_9BACT</name>
<dbReference type="AlphaFoldDB" id="A0A4P6MP94"/>
<dbReference type="EMBL" id="CP034841">
    <property type="protein sequence ID" value="QBF34913.1"/>
    <property type="molecule type" value="Genomic_DNA"/>
</dbReference>
<dbReference type="OrthoDB" id="394538at2"/>
<proteinExistence type="predicted"/>
<dbReference type="Proteomes" id="UP000289326">
    <property type="component" value="Chromosome"/>
</dbReference>
<gene>
    <name evidence="1" type="ORF">EG856_03285</name>
</gene>
<sequence length="519" mass="62983">MKSNSRSPKSDKDSLLIVNNSLIFQHKSEKNPLSKQSLVLLSSAIDTVLKPQSNILISLEGVSQNQYIKKIACFLQYQNHKIYEYDKHVSIPLMVDEFVLKNEAIDYLIKISISIQNQLIKIQIKDKNFDNLNSQTINEIKNIYQKKPFFNFDYNSRQFEQIEYKKYLDLLTSKEQILKPFLHIKQRYLSTHLLSYTMKTNADILEKLLINNESRKTFKTLRKPHSFKFLKFLALFTKRRLLKQNIKNIFHIEANSQLKVGLLLNNKYRFLSSNFLALIYLDFYLEEYKRSKFDISQFKILIPYTANYAVKDLLNQYHIQWEYFDENTYKKYKNDRNFVFAYTENYFMPNPQYSLEFNNYYFFACLEWMLNSYVNRNNLLNYKYNKLIETFGIVKTKHEEYKLQPKNIKYIASFIRNLYSGKKDKEWALMEVIEKWDNGKYYLFRVETIKKHEILIYYDYYKNKICVDLKMCMVYQYRSNYSFLDHFKLQFKIWKITNMLRKYVKKQKKSEKQQSKLKI</sequence>
<keyword evidence="2" id="KW-1185">Reference proteome</keyword>
<dbReference type="RefSeq" id="WP_130429690.1">
    <property type="nucleotide sequence ID" value="NZ_CP034841.1"/>
</dbReference>
<accession>A0A4P6MP94</accession>
<organism evidence="1 2">
    <name type="scientific">Mycoplasmopsis phocirhinis</name>
    <dbReference type="NCBI Taxonomy" id="142650"/>
    <lineage>
        <taxon>Bacteria</taxon>
        <taxon>Bacillati</taxon>
        <taxon>Mycoplasmatota</taxon>
        <taxon>Mycoplasmoidales</taxon>
        <taxon>Metamycoplasmataceae</taxon>
        <taxon>Mycoplasmopsis</taxon>
    </lineage>
</organism>
<evidence type="ECO:0000313" key="1">
    <source>
        <dbReference type="EMBL" id="QBF34913.1"/>
    </source>
</evidence>